<sequence length="103" mass="11432">MQPTLTTFRDTAKRAHSEAEAFAAATTAATTTINAADAEVKRLDLLANLLDTAKLIYASLDLLAKELELWWKAKAPLRRQLTDAGNEEKLRRLNLVHSRAKAM</sequence>
<name>A0ABR3CML8_9PEZI</name>
<reference evidence="1 2" key="1">
    <citation type="submission" date="2024-02" db="EMBL/GenBank/DDBJ databases">
        <title>De novo assembly and annotation of 12 fungi associated with fruit tree decline syndrome in Ontario, Canada.</title>
        <authorList>
            <person name="Sulman M."/>
            <person name="Ellouze W."/>
            <person name="Ilyukhin E."/>
        </authorList>
    </citation>
    <scope>NUCLEOTIDE SEQUENCE [LARGE SCALE GENOMIC DNA]</scope>
    <source>
        <strain evidence="1 2">FDS-637</strain>
    </source>
</reference>
<keyword evidence="2" id="KW-1185">Reference proteome</keyword>
<evidence type="ECO:0000313" key="1">
    <source>
        <dbReference type="EMBL" id="KAL0261799.1"/>
    </source>
</evidence>
<protein>
    <submittedName>
        <fullName evidence="1">Uncharacterized protein</fullName>
    </submittedName>
</protein>
<dbReference type="RefSeq" id="XP_066634828.1">
    <property type="nucleotide sequence ID" value="XM_066774709.1"/>
</dbReference>
<evidence type="ECO:0000313" key="2">
    <source>
        <dbReference type="Proteomes" id="UP001430584"/>
    </source>
</evidence>
<organism evidence="1 2">
    <name type="scientific">Diplodia seriata</name>
    <dbReference type="NCBI Taxonomy" id="420778"/>
    <lineage>
        <taxon>Eukaryota</taxon>
        <taxon>Fungi</taxon>
        <taxon>Dikarya</taxon>
        <taxon>Ascomycota</taxon>
        <taxon>Pezizomycotina</taxon>
        <taxon>Dothideomycetes</taxon>
        <taxon>Dothideomycetes incertae sedis</taxon>
        <taxon>Botryosphaeriales</taxon>
        <taxon>Botryosphaeriaceae</taxon>
        <taxon>Diplodia</taxon>
    </lineage>
</organism>
<dbReference type="Proteomes" id="UP001430584">
    <property type="component" value="Unassembled WGS sequence"/>
</dbReference>
<comment type="caution">
    <text evidence="1">The sequence shown here is derived from an EMBL/GenBank/DDBJ whole genome shotgun (WGS) entry which is preliminary data.</text>
</comment>
<accession>A0ABR3CML8</accession>
<dbReference type="EMBL" id="JAJVCZ030000003">
    <property type="protein sequence ID" value="KAL0261799.1"/>
    <property type="molecule type" value="Genomic_DNA"/>
</dbReference>
<proteinExistence type="predicted"/>
<dbReference type="GeneID" id="92007316"/>
<gene>
    <name evidence="1" type="ORF">SLS55_003231</name>
</gene>